<dbReference type="OrthoDB" id="8830751at2759"/>
<evidence type="ECO:0000256" key="1">
    <source>
        <dbReference type="ARBA" id="ARBA00022741"/>
    </source>
</evidence>
<gene>
    <name evidence="3" type="ORF">BN980_GECA20s00428g</name>
</gene>
<accession>A0A0J9XIP4</accession>
<dbReference type="GO" id="GO:0005525">
    <property type="term" value="F:GTP binding"/>
    <property type="evidence" value="ECO:0007669"/>
    <property type="project" value="UniProtKB-KW"/>
</dbReference>
<dbReference type="STRING" id="1173061.A0A0J9XIP4"/>
<dbReference type="InterPro" id="IPR001806">
    <property type="entry name" value="Small_GTPase"/>
</dbReference>
<name>A0A0J9XIP4_GEOCN</name>
<dbReference type="InterPro" id="IPR027417">
    <property type="entry name" value="P-loop_NTPase"/>
</dbReference>
<protein>
    <submittedName>
        <fullName evidence="3">Similar to Saccharomyces cerevisiae YLR229C CDC42 Small rho-like GTPase</fullName>
    </submittedName>
</protein>
<keyword evidence="4" id="KW-1185">Reference proteome</keyword>
<dbReference type="PANTHER" id="PTHR24072">
    <property type="entry name" value="RHO FAMILY GTPASE"/>
    <property type="match status" value="1"/>
</dbReference>
<organism evidence="3 4">
    <name type="scientific">Geotrichum candidum</name>
    <name type="common">Oospora lactis</name>
    <name type="synonym">Dipodascus geotrichum</name>
    <dbReference type="NCBI Taxonomy" id="1173061"/>
    <lineage>
        <taxon>Eukaryota</taxon>
        <taxon>Fungi</taxon>
        <taxon>Dikarya</taxon>
        <taxon>Ascomycota</taxon>
        <taxon>Saccharomycotina</taxon>
        <taxon>Dipodascomycetes</taxon>
        <taxon>Dipodascales</taxon>
        <taxon>Dipodascaceae</taxon>
        <taxon>Geotrichum</taxon>
    </lineage>
</organism>
<evidence type="ECO:0000256" key="2">
    <source>
        <dbReference type="ARBA" id="ARBA00023134"/>
    </source>
</evidence>
<dbReference type="InterPro" id="IPR003578">
    <property type="entry name" value="Small_GTPase_Rho"/>
</dbReference>
<dbReference type="SMART" id="SM00174">
    <property type="entry name" value="RHO"/>
    <property type="match status" value="1"/>
</dbReference>
<keyword evidence="2" id="KW-0342">GTP-binding</keyword>
<evidence type="ECO:0000313" key="4">
    <source>
        <dbReference type="Proteomes" id="UP000242525"/>
    </source>
</evidence>
<dbReference type="GO" id="GO:0003924">
    <property type="term" value="F:GTPase activity"/>
    <property type="evidence" value="ECO:0007669"/>
    <property type="project" value="InterPro"/>
</dbReference>
<reference evidence="3" key="1">
    <citation type="submission" date="2014-03" db="EMBL/GenBank/DDBJ databases">
        <authorList>
            <person name="Casaregola S."/>
        </authorList>
    </citation>
    <scope>NUCLEOTIDE SEQUENCE [LARGE SCALE GENOMIC DNA]</scope>
    <source>
        <strain evidence="3">CLIB 918</strain>
    </source>
</reference>
<dbReference type="Proteomes" id="UP000242525">
    <property type="component" value="Unassembled WGS sequence"/>
</dbReference>
<dbReference type="Gene3D" id="3.40.50.300">
    <property type="entry name" value="P-loop containing nucleotide triphosphate hydrolases"/>
    <property type="match status" value="1"/>
</dbReference>
<keyword evidence="1" id="KW-0547">Nucleotide-binding</keyword>
<evidence type="ECO:0000313" key="3">
    <source>
        <dbReference type="EMBL" id="CDO57275.1"/>
    </source>
</evidence>
<dbReference type="GO" id="GO:0007264">
    <property type="term" value="P:small GTPase-mediated signal transduction"/>
    <property type="evidence" value="ECO:0007669"/>
    <property type="project" value="InterPro"/>
</dbReference>
<dbReference type="AlphaFoldDB" id="A0A0J9XIP4"/>
<sequence>MNLKYTENCDVNICKPLSTSNLLTWASEILLAQEDYDSLCPLSYSQTGTFLICFSLESLLSFENVKSSGTGRSPIKHQTPHHSHCLQCAKEINTVKYPESLVLMQKGLKGVFDEAIYVFLEP</sequence>
<dbReference type="EMBL" id="CCBN010000020">
    <property type="protein sequence ID" value="CDO57275.1"/>
    <property type="molecule type" value="Genomic_DNA"/>
</dbReference>
<proteinExistence type="predicted"/>
<comment type="caution">
    <text evidence="3">The sequence shown here is derived from an EMBL/GenBank/DDBJ whole genome shotgun (WGS) entry which is preliminary data.</text>
</comment>